<feature type="compositionally biased region" description="Low complexity" evidence="1">
    <location>
        <begin position="73"/>
        <end position="87"/>
    </location>
</feature>
<reference evidence="4 5" key="1">
    <citation type="submission" date="2024-04" db="EMBL/GenBank/DDBJ databases">
        <title>Phyllosticta paracitricarpa is synonymous to the EU quarantine fungus P. citricarpa based on phylogenomic analyses.</title>
        <authorList>
            <consortium name="Lawrence Berkeley National Laboratory"/>
            <person name="Van Ingen-Buijs V.A."/>
            <person name="Van Westerhoven A.C."/>
            <person name="Haridas S."/>
            <person name="Skiadas P."/>
            <person name="Martin F."/>
            <person name="Groenewald J.Z."/>
            <person name="Crous P.W."/>
            <person name="Seidl M.F."/>
        </authorList>
    </citation>
    <scope>NUCLEOTIDE SEQUENCE [LARGE SCALE GENOMIC DNA]</scope>
    <source>
        <strain evidence="4 5">CBS 123374</strain>
    </source>
</reference>
<feature type="compositionally biased region" description="Polar residues" evidence="1">
    <location>
        <begin position="37"/>
        <end position="60"/>
    </location>
</feature>
<evidence type="ECO:0000313" key="4">
    <source>
        <dbReference type="EMBL" id="KAK8233778.1"/>
    </source>
</evidence>
<feature type="compositionally biased region" description="Polar residues" evidence="1">
    <location>
        <begin position="494"/>
        <end position="506"/>
    </location>
</feature>
<feature type="compositionally biased region" description="Gly residues" evidence="1">
    <location>
        <begin position="713"/>
        <end position="722"/>
    </location>
</feature>
<feature type="compositionally biased region" description="Polar residues" evidence="1">
    <location>
        <begin position="974"/>
        <end position="989"/>
    </location>
</feature>
<feature type="domain" description="DUF4045" evidence="2">
    <location>
        <begin position="326"/>
        <end position="605"/>
    </location>
</feature>
<evidence type="ECO:0000256" key="1">
    <source>
        <dbReference type="SAM" id="MobiDB-lite"/>
    </source>
</evidence>
<feature type="compositionally biased region" description="Polar residues" evidence="1">
    <location>
        <begin position="217"/>
        <end position="228"/>
    </location>
</feature>
<dbReference type="Proteomes" id="UP001492380">
    <property type="component" value="Unassembled WGS sequence"/>
</dbReference>
<gene>
    <name evidence="4" type="ORF">HDK90DRAFT_553819</name>
</gene>
<feature type="compositionally biased region" description="Polar residues" evidence="1">
    <location>
        <begin position="257"/>
        <end position="275"/>
    </location>
</feature>
<dbReference type="EMBL" id="JBBWRZ010000006">
    <property type="protein sequence ID" value="KAK8233778.1"/>
    <property type="molecule type" value="Genomic_DNA"/>
</dbReference>
<sequence>MDSPTRHMSHRDTLSRLVGTDPAHDETAAPTNAAPKPSQTSSLSRSNTVSWQQRRPNSSAGRRPLSFASPDNPASKSSTPAPSTPAAEESVSRTEIARSLGSKDPSWFKQTPERGIGSPAYRRSQEDVASGADVMPGRRPLPAAPLRDSMASSAVTPPPDSARSSSPSRVGSTRDSAAWSNRFSRDTSVSGHSVDVKSSPLDSVKIPPPSEGDDGQQRSTISPSQARLSQDRPPSPTKGMGGFVQSAMMRRSDSQNKRWSVHTSGGLSRQNSTASLAGGLGGGVPKLEPTPGFVEQTARDGSVRHSLSQRHSRGRSVTSFDEQSGPSTKRWSRSPTKSSWLETALSTRAESPRQSQPPPQEPSWKAEISRIKAEKEKASAEAQKASVGDDATAKSDTTDTQGPATPASPTKFPRDASRGSAPGSVARPPDWGLSPSEEITDRQQPQAPESSEVSATSPRTTIKTPSSPAMETATETVAALNPKSPADKMDKQESSASGSPGATPTKRTPVAKHDAAPSQRPTDFRANLKSRAPPAGGAGKSGEQVAEFQNVFGKLKKTQQEKYVAPDTFTDNIKRGKAGLNETGGVPPRQKKDELRDSLVKQKESIQQKAKESGHARVASSTKPPTATPEALKARRNLGRNDSMSKTQESSEEKKVPEALAKFKHMNKPSSVSKPPPDSDAAEPKRSSGKLGDRFNPGLAAMLARGPPPTSGGAPGARGSSGPGASASTEPPEAGSTKELTHATKGRAKGPKRRAPKAKSSAPNSTPASGAASPTKEAPASAAPSLMRKDILSSPSPPSEDVKDSKSSSPSLGYRDSLSKPRPVAPKKSEEMMRRVSARLESPKLGSPTEPTVPAKSPDLSKRISAQIEAKRSSSGASEKSETSGPAKEPSTLEKLEGGTPSLSKKSRTPPKPLETKTEPPKEAAESAKSSPTPSLESPTKSQAASRIALLKQNMKDPNSTLPDSPKSVKSIASRASQQLVSPVSSGRQSPIGGPEPQKPAAKDPQIVSPQPRKPLSSSTSIGGTRPLTALAKDLKITSPEKDDELKPPTPAKDEPEKPPTPAKDAKFEGPSSQSEAGRMFADFFEEAPVTNGKLDIDTNAILTADPLGQQKIKTLRKDIQEISGDGKLAPVPSQEEHILFDHLMYLCTHSFSLPNGSKSIEVYHWIGSQVPEPAVEDAQLFARKFARDAGGKLLMTRQGKETPYFFQALGGIVITRKGSRIDHSKEYMLCGRQHLGHMAFDEVDLSLSNLCSGFPFLISSRTGLLAGKVFLWKGVGCSAEELGCARLIGMDLGLTPEIEEVDEGKESDAFLEIFPAPDGQPKRIPRSADHWRLKARHEKYKVRLFRIDEKAQQAGSSFQVSSLWPALMRRVSAQSTGTQNGPQSPTQEQNPGTSKPNMTAEVNEIAPFSQADIEAENIYVLDAIVGALSRSQCLAFSTALMFAHEYGILAASLDDRPFVPVSTVVLEGVPRDMKACFRSWEDSLQPTAALMAGKPRRGRSLRIVGLQAALAATKAAPSPQPALTPPQ</sequence>
<protein>
    <recommendedName>
        <fullName evidence="6">DUF4045 domain-containing protein</fullName>
    </recommendedName>
</protein>
<feature type="compositionally biased region" description="Basic and acidic residues" evidence="1">
    <location>
        <begin position="367"/>
        <end position="379"/>
    </location>
</feature>
<evidence type="ECO:0000313" key="5">
    <source>
        <dbReference type="Proteomes" id="UP001492380"/>
    </source>
</evidence>
<dbReference type="InterPro" id="IPR029006">
    <property type="entry name" value="ADF-H/Gelsolin-like_dom_sf"/>
</dbReference>
<proteinExistence type="predicted"/>
<dbReference type="InterPro" id="IPR007122">
    <property type="entry name" value="Villin/Gelsolin"/>
</dbReference>
<feature type="domain" description="DUF7904" evidence="3">
    <location>
        <begin position="1120"/>
        <end position="1218"/>
    </location>
</feature>
<feature type="region of interest" description="Disordered" evidence="1">
    <location>
        <begin position="1"/>
        <end position="1075"/>
    </location>
</feature>
<feature type="compositionally biased region" description="Polar residues" evidence="1">
    <location>
        <begin position="1374"/>
        <end position="1398"/>
    </location>
</feature>
<dbReference type="SUPFAM" id="SSF55753">
    <property type="entry name" value="Actin depolymerizing proteins"/>
    <property type="match status" value="2"/>
</dbReference>
<feature type="compositionally biased region" description="Polar residues" evidence="1">
    <location>
        <begin position="315"/>
        <end position="349"/>
    </location>
</feature>
<feature type="domain" description="DUF4045" evidence="2">
    <location>
        <begin position="23"/>
        <end position="299"/>
    </location>
</feature>
<dbReference type="InterPro" id="IPR025118">
    <property type="entry name" value="DUF4045"/>
</dbReference>
<feature type="compositionally biased region" description="Low complexity" evidence="1">
    <location>
        <begin position="138"/>
        <end position="147"/>
    </location>
</feature>
<dbReference type="Pfam" id="PF13254">
    <property type="entry name" value="DUF4045"/>
    <property type="match status" value="2"/>
</dbReference>
<name>A0ABR1YMQ2_9PEZI</name>
<feature type="compositionally biased region" description="Polar residues" evidence="1">
    <location>
        <begin position="442"/>
        <end position="475"/>
    </location>
</feature>
<accession>A0ABR1YMQ2</accession>
<organism evidence="4 5">
    <name type="scientific">Phyllosticta capitalensis</name>
    <dbReference type="NCBI Taxonomy" id="121624"/>
    <lineage>
        <taxon>Eukaryota</taxon>
        <taxon>Fungi</taxon>
        <taxon>Dikarya</taxon>
        <taxon>Ascomycota</taxon>
        <taxon>Pezizomycotina</taxon>
        <taxon>Dothideomycetes</taxon>
        <taxon>Dothideomycetes incertae sedis</taxon>
        <taxon>Botryosphaeriales</taxon>
        <taxon>Phyllostictaceae</taxon>
        <taxon>Phyllosticta</taxon>
    </lineage>
</organism>
<feature type="region of interest" description="Disordered" evidence="1">
    <location>
        <begin position="1374"/>
        <end position="1399"/>
    </location>
</feature>
<evidence type="ECO:0000259" key="3">
    <source>
        <dbReference type="Pfam" id="PF25480"/>
    </source>
</evidence>
<feature type="compositionally biased region" description="Basic and acidic residues" evidence="1">
    <location>
        <begin position="590"/>
        <end position="615"/>
    </location>
</feature>
<evidence type="ECO:0000259" key="2">
    <source>
        <dbReference type="Pfam" id="PF13254"/>
    </source>
</evidence>
<comment type="caution">
    <text evidence="4">The sequence shown here is derived from an EMBL/GenBank/DDBJ whole genome shotgun (WGS) entry which is preliminary data.</text>
</comment>
<feature type="compositionally biased region" description="Low complexity" evidence="1">
    <location>
        <begin position="380"/>
        <end position="390"/>
    </location>
</feature>
<dbReference type="Pfam" id="PF25480">
    <property type="entry name" value="DUF7904"/>
    <property type="match status" value="1"/>
</dbReference>
<keyword evidence="5" id="KW-1185">Reference proteome</keyword>
<evidence type="ECO:0008006" key="6">
    <source>
        <dbReference type="Google" id="ProtNLM"/>
    </source>
</evidence>
<feature type="compositionally biased region" description="Polar residues" evidence="1">
    <location>
        <begin position="178"/>
        <end position="191"/>
    </location>
</feature>
<dbReference type="Gene3D" id="3.40.20.10">
    <property type="entry name" value="Severin"/>
    <property type="match status" value="2"/>
</dbReference>
<feature type="compositionally biased region" description="Basic and acidic residues" evidence="1">
    <location>
        <begin position="1033"/>
        <end position="1068"/>
    </location>
</feature>
<dbReference type="InterPro" id="IPR057226">
    <property type="entry name" value="DUF7904"/>
</dbReference>
<feature type="compositionally biased region" description="Low complexity" evidence="1">
    <location>
        <begin position="161"/>
        <end position="176"/>
    </location>
</feature>
<dbReference type="SMART" id="SM00262">
    <property type="entry name" value="GEL"/>
    <property type="match status" value="1"/>
</dbReference>
<feature type="compositionally biased region" description="Basic residues" evidence="1">
    <location>
        <begin position="744"/>
        <end position="757"/>
    </location>
</feature>
<feature type="compositionally biased region" description="Basic and acidic residues" evidence="1">
    <location>
        <begin position="914"/>
        <end position="926"/>
    </location>
</feature>
<feature type="compositionally biased region" description="Polar residues" evidence="1">
    <location>
        <begin position="928"/>
        <end position="945"/>
    </location>
</feature>